<dbReference type="InterPro" id="IPR051053">
    <property type="entry name" value="ECH/Chromodomain_protein"/>
</dbReference>
<dbReference type="GO" id="GO:0004165">
    <property type="term" value="F:delta(3)-delta(2)-enoyl-CoA isomerase activity"/>
    <property type="evidence" value="ECO:0007669"/>
    <property type="project" value="UniProtKB-ARBA"/>
</dbReference>
<evidence type="ECO:0000256" key="2">
    <source>
        <dbReference type="ARBA" id="ARBA00005005"/>
    </source>
</evidence>
<dbReference type="AlphaFoldDB" id="M3C5B4"/>
<dbReference type="eggNOG" id="KOG0016">
    <property type="taxonomic scope" value="Eukaryota"/>
</dbReference>
<protein>
    <submittedName>
        <fullName evidence="7">Peroxisomal d3,d2-enoyl-CoA isomerase</fullName>
    </submittedName>
</protein>
<keyword evidence="8" id="KW-1185">Reference proteome</keyword>
<dbReference type="HOGENOM" id="CLU_009834_6_2_1"/>
<name>M3C5B4_SPHMS</name>
<proteinExistence type="inferred from homology"/>
<organism evidence="7 8">
    <name type="scientific">Sphaerulina musiva (strain SO2202)</name>
    <name type="common">Poplar stem canker fungus</name>
    <name type="synonym">Septoria musiva</name>
    <dbReference type="NCBI Taxonomy" id="692275"/>
    <lineage>
        <taxon>Eukaryota</taxon>
        <taxon>Fungi</taxon>
        <taxon>Dikarya</taxon>
        <taxon>Ascomycota</taxon>
        <taxon>Pezizomycotina</taxon>
        <taxon>Dothideomycetes</taxon>
        <taxon>Dothideomycetidae</taxon>
        <taxon>Mycosphaerellales</taxon>
        <taxon>Mycosphaerellaceae</taxon>
        <taxon>Sphaerulina</taxon>
    </lineage>
</organism>
<accession>M3C5B4</accession>
<dbReference type="PANTHER" id="PTHR43684:SF1">
    <property type="entry name" value="ENOYL-COA DELTA ISOMERASE 2"/>
    <property type="match status" value="1"/>
</dbReference>
<dbReference type="PANTHER" id="PTHR43684">
    <property type="match status" value="1"/>
</dbReference>
<dbReference type="RefSeq" id="XP_016763562.1">
    <property type="nucleotide sequence ID" value="XM_016902397.1"/>
</dbReference>
<comment type="subcellular location">
    <subcellularLocation>
        <location evidence="1">Peroxisome</location>
    </subcellularLocation>
</comment>
<dbReference type="CDD" id="cd06558">
    <property type="entry name" value="crotonase-like"/>
    <property type="match status" value="1"/>
</dbReference>
<sequence>MDKAPKPIDEVVLEIQGTVAIIRINRPKKLGALAQDQFFHLSQLLRHVDARSDTFVTVLAGTGRFFSAGADVAAAGRDVGPADEQYKRHLQSFAAYNMNITQAFYSHRKILVAALNGPVVGIAAALIGMCDFVYAAPHAYLLCPFSSLGLVAEGLSSKAMLARLGPARGPEALLMSKRISCAELVQCGFVNRTFETEPEESETFLKRVLEEVNDRLGPHLVPDSLLRIKSLMKAPERDLYDSMGVKEIFSGLEVFMKGVPQQEFRKIASGEKRHKL</sequence>
<dbReference type="EMBL" id="KB456261">
    <property type="protein sequence ID" value="EMF15441.1"/>
    <property type="molecule type" value="Genomic_DNA"/>
</dbReference>
<keyword evidence="4" id="KW-0843">Virulence</keyword>
<evidence type="ECO:0000313" key="7">
    <source>
        <dbReference type="EMBL" id="EMF15441.1"/>
    </source>
</evidence>
<keyword evidence="6 7" id="KW-0413">Isomerase</keyword>
<evidence type="ECO:0000256" key="4">
    <source>
        <dbReference type="ARBA" id="ARBA00023026"/>
    </source>
</evidence>
<evidence type="ECO:0000313" key="8">
    <source>
        <dbReference type="Proteomes" id="UP000016931"/>
    </source>
</evidence>
<dbReference type="GO" id="GO:0005782">
    <property type="term" value="C:peroxisomal matrix"/>
    <property type="evidence" value="ECO:0007669"/>
    <property type="project" value="TreeGrafter"/>
</dbReference>
<dbReference type="FunFam" id="3.90.226.10:FF:000048">
    <property type="entry name" value="3,2-trans-enoyl-CoA isomerase"/>
    <property type="match status" value="1"/>
</dbReference>
<evidence type="ECO:0000256" key="6">
    <source>
        <dbReference type="ARBA" id="ARBA00023235"/>
    </source>
</evidence>
<dbReference type="Proteomes" id="UP000016931">
    <property type="component" value="Unassembled WGS sequence"/>
</dbReference>
<dbReference type="GeneID" id="27899534"/>
<comment type="pathway">
    <text evidence="2">Lipid metabolism; fatty acid beta-oxidation.</text>
</comment>
<dbReference type="STRING" id="692275.M3C5B4"/>
<dbReference type="OMA" id="FQAIMDF"/>
<dbReference type="Pfam" id="PF00378">
    <property type="entry name" value="ECH_1"/>
    <property type="match status" value="1"/>
</dbReference>
<evidence type="ECO:0000256" key="1">
    <source>
        <dbReference type="ARBA" id="ARBA00004275"/>
    </source>
</evidence>
<gene>
    <name evidence="7" type="ORF">SEPMUDRAFT_131128</name>
</gene>
<comment type="similarity">
    <text evidence="3">Belongs to the enoyl-CoA hydratase/isomerase family.</text>
</comment>
<dbReference type="SUPFAM" id="SSF52096">
    <property type="entry name" value="ClpP/crotonase"/>
    <property type="match status" value="1"/>
</dbReference>
<reference evidence="7 8" key="1">
    <citation type="journal article" date="2012" name="PLoS Pathog.">
        <title>Diverse lifestyles and strategies of plant pathogenesis encoded in the genomes of eighteen Dothideomycetes fungi.</title>
        <authorList>
            <person name="Ohm R.A."/>
            <person name="Feau N."/>
            <person name="Henrissat B."/>
            <person name="Schoch C.L."/>
            <person name="Horwitz B.A."/>
            <person name="Barry K.W."/>
            <person name="Condon B.J."/>
            <person name="Copeland A.C."/>
            <person name="Dhillon B."/>
            <person name="Glaser F."/>
            <person name="Hesse C.N."/>
            <person name="Kosti I."/>
            <person name="LaButti K."/>
            <person name="Lindquist E.A."/>
            <person name="Lucas S."/>
            <person name="Salamov A.A."/>
            <person name="Bradshaw R.E."/>
            <person name="Ciuffetti L."/>
            <person name="Hamelin R.C."/>
            <person name="Kema G.H.J."/>
            <person name="Lawrence C."/>
            <person name="Scott J.A."/>
            <person name="Spatafora J.W."/>
            <person name="Turgeon B.G."/>
            <person name="de Wit P.J.G.M."/>
            <person name="Zhong S."/>
            <person name="Goodwin S.B."/>
            <person name="Grigoriev I.V."/>
        </authorList>
    </citation>
    <scope>NUCLEOTIDE SEQUENCE [LARGE SCALE GENOMIC DNA]</scope>
    <source>
        <strain evidence="7 8">SO2202</strain>
    </source>
</reference>
<evidence type="ECO:0000256" key="3">
    <source>
        <dbReference type="ARBA" id="ARBA00005254"/>
    </source>
</evidence>
<dbReference type="InterPro" id="IPR001753">
    <property type="entry name" value="Enoyl-CoA_hydra/iso"/>
</dbReference>
<evidence type="ECO:0000256" key="5">
    <source>
        <dbReference type="ARBA" id="ARBA00023140"/>
    </source>
</evidence>
<keyword evidence="5" id="KW-0576">Peroxisome</keyword>
<dbReference type="InterPro" id="IPR029045">
    <property type="entry name" value="ClpP/crotonase-like_dom_sf"/>
</dbReference>
<dbReference type="GO" id="GO:0006635">
    <property type="term" value="P:fatty acid beta-oxidation"/>
    <property type="evidence" value="ECO:0007669"/>
    <property type="project" value="TreeGrafter"/>
</dbReference>
<dbReference type="Gene3D" id="3.90.226.10">
    <property type="entry name" value="2-enoyl-CoA Hydratase, Chain A, domain 1"/>
    <property type="match status" value="1"/>
</dbReference>
<dbReference type="OrthoDB" id="448450at2759"/>